<feature type="region of interest" description="Disordered" evidence="5">
    <location>
        <begin position="439"/>
        <end position="466"/>
    </location>
</feature>
<dbReference type="SMART" id="SM00283">
    <property type="entry name" value="MA"/>
    <property type="match status" value="1"/>
</dbReference>
<evidence type="ECO:0000313" key="9">
    <source>
        <dbReference type="EMBL" id="ADH85360.1"/>
    </source>
</evidence>
<dbReference type="AlphaFoldDB" id="D6Z1A5"/>
<gene>
    <name evidence="9" type="ordered locus">DaAHT2_0656</name>
</gene>
<dbReference type="Gene3D" id="6.10.340.10">
    <property type="match status" value="1"/>
</dbReference>
<dbReference type="Pfam" id="PF14827">
    <property type="entry name" value="dCache_3"/>
    <property type="match status" value="1"/>
</dbReference>
<dbReference type="Gene3D" id="1.10.287.950">
    <property type="entry name" value="Methyl-accepting chemotaxis protein"/>
    <property type="match status" value="1"/>
</dbReference>
<dbReference type="SMART" id="SM00304">
    <property type="entry name" value="HAMP"/>
    <property type="match status" value="2"/>
</dbReference>
<feature type="domain" description="HAMP" evidence="8">
    <location>
        <begin position="306"/>
        <end position="358"/>
    </location>
</feature>
<dbReference type="EMBL" id="CP001940">
    <property type="protein sequence ID" value="ADH85360.1"/>
    <property type="molecule type" value="Genomic_DNA"/>
</dbReference>
<dbReference type="PANTHER" id="PTHR43531">
    <property type="entry name" value="PROTEIN ICFG"/>
    <property type="match status" value="1"/>
</dbReference>
<dbReference type="GO" id="GO:0005886">
    <property type="term" value="C:plasma membrane"/>
    <property type="evidence" value="ECO:0007669"/>
    <property type="project" value="TreeGrafter"/>
</dbReference>
<keyword evidence="10" id="KW-1185">Reference proteome</keyword>
<dbReference type="eggNOG" id="COG0840">
    <property type="taxonomic scope" value="Bacteria"/>
</dbReference>
<dbReference type="InterPro" id="IPR029150">
    <property type="entry name" value="dCache_3"/>
</dbReference>
<feature type="region of interest" description="Disordered" evidence="5">
    <location>
        <begin position="668"/>
        <end position="707"/>
    </location>
</feature>
<dbReference type="STRING" id="589865.DaAHT2_0656"/>
<dbReference type="eggNOG" id="COG5002">
    <property type="taxonomic scope" value="Bacteria"/>
</dbReference>
<dbReference type="RefSeq" id="WP_013162890.1">
    <property type="nucleotide sequence ID" value="NC_014216.1"/>
</dbReference>
<feature type="compositionally biased region" description="Polar residues" evidence="5">
    <location>
        <begin position="439"/>
        <end position="458"/>
    </location>
</feature>
<evidence type="ECO:0000256" key="3">
    <source>
        <dbReference type="ARBA" id="ARBA00029447"/>
    </source>
</evidence>
<organism evidence="9 10">
    <name type="scientific">Desulfurivibrio alkaliphilus (strain DSM 19089 / UNIQEM U267 / AHT2)</name>
    <dbReference type="NCBI Taxonomy" id="589865"/>
    <lineage>
        <taxon>Bacteria</taxon>
        <taxon>Pseudomonadati</taxon>
        <taxon>Thermodesulfobacteriota</taxon>
        <taxon>Desulfobulbia</taxon>
        <taxon>Desulfobulbales</taxon>
        <taxon>Desulfobulbaceae</taxon>
        <taxon>Desulfurivibrio</taxon>
    </lineage>
</organism>
<keyword evidence="6" id="KW-0812">Transmembrane</keyword>
<dbReference type="Gene3D" id="3.30.450.20">
    <property type="entry name" value="PAS domain"/>
    <property type="match status" value="1"/>
</dbReference>
<dbReference type="GO" id="GO:0006935">
    <property type="term" value="P:chemotaxis"/>
    <property type="evidence" value="ECO:0007669"/>
    <property type="project" value="UniProtKB-KW"/>
</dbReference>
<evidence type="ECO:0000259" key="7">
    <source>
        <dbReference type="PROSITE" id="PS50111"/>
    </source>
</evidence>
<dbReference type="FunCoup" id="D6Z1A5">
    <property type="interactions" value="208"/>
</dbReference>
<dbReference type="CDD" id="cd11386">
    <property type="entry name" value="MCP_signal"/>
    <property type="match status" value="1"/>
</dbReference>
<dbReference type="GO" id="GO:0004888">
    <property type="term" value="F:transmembrane signaling receptor activity"/>
    <property type="evidence" value="ECO:0007669"/>
    <property type="project" value="TreeGrafter"/>
</dbReference>
<sequence length="707" mass="75984">MKKMLRKMSLKAKLIISTGLLLAILVLITTFMVRASLLNLLEATVSHNVETTVISVEGFIQQKTEQALAISATAAARPDVAQAAKVGDRDVAMEMLGPIFADVRERFDVTVLHFMARQPGDLLRGFARTQRPQNEGGDEVTSNVILATANSGVARTGFRQAAYGMGMRGWVPVFADNQVVGVMETNIAFTEELLNEIEEGLAGATLAVFAPERGEFILQSGRAELQPPPHVFEQARQGASEVVRENNTAYSLFPIRDYDDNLLAVVGVFQDVSAHTAMVNNQLRQLLLVIVSLGLVVVIAVFFLISSATRPIAQTVQMIKEMGQGRLDRRLNMQREDEIGQMAAAMDEFADTLQHQVVGSLQKLAQGDLTFEVKPYDDQDLIGTALLKTNRDLNRIVGEITAATDQIAAGSSQVAGSSQSLSQGATESAASLEQITSSMTEMASQTKRNAENSTQANQLAGEARQVAETGNEQMEKMMAAMTEINQAGQNISKIIKVIDEIAFQTNLLALNAAVEAARAGRHGKGFAVVAEEVRNLAARSAKAAKETAELIEGSVAKTANGTEIASQTAESLKEIVTAITKATDLVGEIAAASNEQAQGIAQVNQGLSQIDQVTQTNTANAEEGAAAAEELSSQGDYLRELISTFTIKESPVGGRRRALPVGHETRFAETGEGAFGGWDSLEAESKGEGKRKSREAKALEDREFDRF</sequence>
<dbReference type="InterPro" id="IPR003660">
    <property type="entry name" value="HAMP_dom"/>
</dbReference>
<name>D6Z1A5_DESAT</name>
<dbReference type="PROSITE" id="PS50885">
    <property type="entry name" value="HAMP"/>
    <property type="match status" value="1"/>
</dbReference>
<dbReference type="PANTHER" id="PTHR43531:SF14">
    <property type="entry name" value="METHYL-ACCEPTING CHEMOTAXIS PROTEIN I-RELATED"/>
    <property type="match status" value="1"/>
</dbReference>
<evidence type="ECO:0000259" key="8">
    <source>
        <dbReference type="PROSITE" id="PS50885"/>
    </source>
</evidence>
<dbReference type="CDD" id="cd06225">
    <property type="entry name" value="HAMP"/>
    <property type="match status" value="1"/>
</dbReference>
<evidence type="ECO:0000256" key="5">
    <source>
        <dbReference type="SAM" id="MobiDB-lite"/>
    </source>
</evidence>
<feature type="transmembrane region" description="Helical" evidence="6">
    <location>
        <begin position="286"/>
        <end position="305"/>
    </location>
</feature>
<evidence type="ECO:0000256" key="4">
    <source>
        <dbReference type="PROSITE-ProRule" id="PRU00284"/>
    </source>
</evidence>
<dbReference type="HOGENOM" id="CLU_000445_107_12_7"/>
<dbReference type="GO" id="GO:0007165">
    <property type="term" value="P:signal transduction"/>
    <property type="evidence" value="ECO:0007669"/>
    <property type="project" value="UniProtKB-KW"/>
</dbReference>
<accession>D6Z1A5</accession>
<keyword evidence="2" id="KW-0488">Methylation</keyword>
<comment type="subcellular location">
    <subcellularLocation>
        <location evidence="1">Membrane</location>
    </subcellularLocation>
</comment>
<evidence type="ECO:0000256" key="6">
    <source>
        <dbReference type="SAM" id="Phobius"/>
    </source>
</evidence>
<evidence type="ECO:0000313" key="10">
    <source>
        <dbReference type="Proteomes" id="UP000001508"/>
    </source>
</evidence>
<keyword evidence="6" id="KW-1133">Transmembrane helix</keyword>
<dbReference type="InParanoid" id="D6Z1A5"/>
<proteinExistence type="inferred from homology"/>
<dbReference type="InterPro" id="IPR029151">
    <property type="entry name" value="Sensor-like_sf"/>
</dbReference>
<dbReference type="Proteomes" id="UP000001508">
    <property type="component" value="Chromosome"/>
</dbReference>
<feature type="domain" description="Methyl-accepting transducer" evidence="7">
    <location>
        <begin position="403"/>
        <end position="632"/>
    </location>
</feature>
<protein>
    <submittedName>
        <fullName evidence="9">Methyl-accepting chemotaxis sensory transducer</fullName>
    </submittedName>
</protein>
<dbReference type="FunFam" id="1.10.287.950:FF:000001">
    <property type="entry name" value="Methyl-accepting chemotaxis sensory transducer"/>
    <property type="match status" value="1"/>
</dbReference>
<comment type="similarity">
    <text evidence="3">Belongs to the methyl-accepting chemotaxis (MCP) protein family.</text>
</comment>
<feature type="compositionally biased region" description="Basic and acidic residues" evidence="5">
    <location>
        <begin position="683"/>
        <end position="707"/>
    </location>
</feature>
<dbReference type="InterPro" id="IPR004089">
    <property type="entry name" value="MCPsignal_dom"/>
</dbReference>
<dbReference type="PROSITE" id="PS50111">
    <property type="entry name" value="CHEMOTAXIS_TRANSDUC_2"/>
    <property type="match status" value="1"/>
</dbReference>
<dbReference type="SUPFAM" id="SSF58104">
    <property type="entry name" value="Methyl-accepting chemotaxis protein (MCP) signaling domain"/>
    <property type="match status" value="1"/>
</dbReference>
<dbReference type="KEGG" id="dak:DaAHT2_0656"/>
<evidence type="ECO:0000256" key="1">
    <source>
        <dbReference type="ARBA" id="ARBA00004370"/>
    </source>
</evidence>
<dbReference type="InterPro" id="IPR051310">
    <property type="entry name" value="MCP_chemotaxis"/>
</dbReference>
<dbReference type="SUPFAM" id="SSF103190">
    <property type="entry name" value="Sensory domain-like"/>
    <property type="match status" value="1"/>
</dbReference>
<keyword evidence="4" id="KW-0807">Transducer</keyword>
<keyword evidence="6" id="KW-0472">Membrane</keyword>
<dbReference type="Pfam" id="PF00672">
    <property type="entry name" value="HAMP"/>
    <property type="match status" value="1"/>
</dbReference>
<dbReference type="Pfam" id="PF00015">
    <property type="entry name" value="MCPsignal"/>
    <property type="match status" value="1"/>
</dbReference>
<evidence type="ECO:0000256" key="2">
    <source>
        <dbReference type="ARBA" id="ARBA00022481"/>
    </source>
</evidence>
<reference evidence="10" key="1">
    <citation type="submission" date="2010-02" db="EMBL/GenBank/DDBJ databases">
        <title>Complete sequence of Desulfurivibrio alkaliphilus AHT2.</title>
        <authorList>
            <consortium name="US DOE Joint Genome Institute"/>
            <person name="Pitluck S."/>
            <person name="Chertkov O."/>
            <person name="Detter J.C."/>
            <person name="Han C."/>
            <person name="Tapia R."/>
            <person name="Larimer F."/>
            <person name="Land M."/>
            <person name="Hauser L."/>
            <person name="Kyrpides N."/>
            <person name="Mikhailova N."/>
            <person name="Sorokin D.Y."/>
            <person name="Muyzer G."/>
            <person name="Woyke T."/>
        </authorList>
    </citation>
    <scope>NUCLEOTIDE SEQUENCE [LARGE SCALE GENOMIC DNA]</scope>
    <source>
        <strain evidence="10">DSM 19089 / UNIQEM U267 / AHT2</strain>
    </source>
</reference>